<evidence type="ECO:0000256" key="1">
    <source>
        <dbReference type="SAM" id="MobiDB-lite"/>
    </source>
</evidence>
<accession>A0A8H4B6E1</accession>
<dbReference type="AlphaFoldDB" id="A0A8H4B6E1"/>
<protein>
    <submittedName>
        <fullName evidence="2">Uncharacterized protein</fullName>
    </submittedName>
</protein>
<evidence type="ECO:0000313" key="3">
    <source>
        <dbReference type="Proteomes" id="UP000439903"/>
    </source>
</evidence>
<sequence>MNIMVIISSVIANYCKHIFAVICKYNIEIIEQITYLPLDDKKQLDNEKQLDDNKEQLDNNEEQLDNNKEQLDNDEEQLDNNNIINQSEIIEEINNLLITTEMFTITLLKKQFE</sequence>
<feature type="compositionally biased region" description="Basic and acidic residues" evidence="1">
    <location>
        <begin position="47"/>
        <end position="57"/>
    </location>
</feature>
<dbReference type="Proteomes" id="UP000439903">
    <property type="component" value="Unassembled WGS sequence"/>
</dbReference>
<feature type="region of interest" description="Disordered" evidence="1">
    <location>
        <begin position="47"/>
        <end position="78"/>
    </location>
</feature>
<reference evidence="2 3" key="1">
    <citation type="journal article" date="2019" name="Environ. Microbiol.">
        <title>At the nexus of three kingdoms: the genome of the mycorrhizal fungus Gigaspora margarita provides insights into plant, endobacterial and fungal interactions.</title>
        <authorList>
            <person name="Venice F."/>
            <person name="Ghignone S."/>
            <person name="Salvioli di Fossalunga A."/>
            <person name="Amselem J."/>
            <person name="Novero M."/>
            <person name="Xianan X."/>
            <person name="Sedzielewska Toro K."/>
            <person name="Morin E."/>
            <person name="Lipzen A."/>
            <person name="Grigoriev I.V."/>
            <person name="Henrissat B."/>
            <person name="Martin F.M."/>
            <person name="Bonfante P."/>
        </authorList>
    </citation>
    <scope>NUCLEOTIDE SEQUENCE [LARGE SCALE GENOMIC DNA]</scope>
    <source>
        <strain evidence="2 3">BEG34</strain>
    </source>
</reference>
<gene>
    <name evidence="2" type="ORF">F8M41_000021</name>
</gene>
<comment type="caution">
    <text evidence="2">The sequence shown here is derived from an EMBL/GenBank/DDBJ whole genome shotgun (WGS) entry which is preliminary data.</text>
</comment>
<dbReference type="EMBL" id="WTPW01000001">
    <property type="protein sequence ID" value="KAF0562513.1"/>
    <property type="molecule type" value="Genomic_DNA"/>
</dbReference>
<organism evidence="2 3">
    <name type="scientific">Gigaspora margarita</name>
    <dbReference type="NCBI Taxonomy" id="4874"/>
    <lineage>
        <taxon>Eukaryota</taxon>
        <taxon>Fungi</taxon>
        <taxon>Fungi incertae sedis</taxon>
        <taxon>Mucoromycota</taxon>
        <taxon>Glomeromycotina</taxon>
        <taxon>Glomeromycetes</taxon>
        <taxon>Diversisporales</taxon>
        <taxon>Gigasporaceae</taxon>
        <taxon>Gigaspora</taxon>
    </lineage>
</organism>
<evidence type="ECO:0000313" key="2">
    <source>
        <dbReference type="EMBL" id="KAF0562513.1"/>
    </source>
</evidence>
<proteinExistence type="predicted"/>
<keyword evidence="3" id="KW-1185">Reference proteome</keyword>
<name>A0A8H4B6E1_GIGMA</name>